<feature type="transmembrane region" description="Helical" evidence="1">
    <location>
        <begin position="59"/>
        <end position="81"/>
    </location>
</feature>
<organism evidence="3 4">
    <name type="scientific">Propionibacterium freudenreichii</name>
    <dbReference type="NCBI Taxonomy" id="1744"/>
    <lineage>
        <taxon>Bacteria</taxon>
        <taxon>Bacillati</taxon>
        <taxon>Actinomycetota</taxon>
        <taxon>Actinomycetes</taxon>
        <taxon>Propionibacteriales</taxon>
        <taxon>Propionibacteriaceae</taxon>
        <taxon>Propionibacterium</taxon>
    </lineage>
</organism>
<gene>
    <name evidence="3" type="ORF">PFR_JS23_287</name>
</gene>
<reference evidence="3 4" key="1">
    <citation type="submission" date="2016-09" db="EMBL/GenBank/DDBJ databases">
        <authorList>
            <person name="Laine KS P."/>
        </authorList>
    </citation>
    <scope>NUCLEOTIDE SEQUENCE [LARGE SCALE GENOMIC DNA]</scope>
    <source>
        <strain evidence="3">PFRJS-23</strain>
    </source>
</reference>
<proteinExistence type="predicted"/>
<keyword evidence="1" id="KW-0812">Transmembrane</keyword>
<feature type="transmembrane region" description="Helical" evidence="1">
    <location>
        <begin position="20"/>
        <end position="39"/>
    </location>
</feature>
<feature type="transmembrane region" description="Helical" evidence="1">
    <location>
        <begin position="161"/>
        <end position="180"/>
    </location>
</feature>
<accession>A0A0A8QQN2</accession>
<sequence>MSIPTPPQGWRSQARLLTMLLWLNMAVQLLAGAMCLLLATRVDTPTDSVDDPGLRMFDAWQLLTTATGLVFMLTAIVWLVWQRGTARMALRWAPELSQPAWQLFNWVIPLINLWRPLVDLRALHRVFTIVRKDEMAADGIRGSIELAQVRLDDFRAATTRWWACWITFATAQLVAAWIVAGASGTTGARAGFIASGIADLLALPAAFLATRVVSELTRRVADAAGLRA</sequence>
<feature type="transmembrane region" description="Helical" evidence="1">
    <location>
        <begin position="192"/>
        <end position="209"/>
    </location>
</feature>
<name>A0A0A8QQN2_9ACTN</name>
<evidence type="ECO:0000256" key="1">
    <source>
        <dbReference type="SAM" id="Phobius"/>
    </source>
</evidence>
<protein>
    <recommendedName>
        <fullName evidence="2">DUF4328 domain-containing protein</fullName>
    </recommendedName>
</protein>
<keyword evidence="1" id="KW-0472">Membrane</keyword>
<dbReference type="AlphaFoldDB" id="A0A0A8QQN2"/>
<dbReference type="GeneID" id="61221395"/>
<evidence type="ECO:0000313" key="4">
    <source>
        <dbReference type="Proteomes" id="UP000250080"/>
    </source>
</evidence>
<dbReference type="RefSeq" id="WP_013161861.1">
    <property type="nucleotide sequence ID" value="NZ_CCYN01000013.1"/>
</dbReference>
<dbReference type="InterPro" id="IPR025565">
    <property type="entry name" value="DUF4328"/>
</dbReference>
<dbReference type="OrthoDB" id="4174975at2"/>
<keyword evidence="1" id="KW-1133">Transmembrane helix</keyword>
<dbReference type="Proteomes" id="UP000250080">
    <property type="component" value="Chromosome I"/>
</dbReference>
<evidence type="ECO:0000313" key="3">
    <source>
        <dbReference type="EMBL" id="SCQ74826.1"/>
    </source>
</evidence>
<dbReference type="EMBL" id="LT618793">
    <property type="protein sequence ID" value="SCQ74826.1"/>
    <property type="molecule type" value="Genomic_DNA"/>
</dbReference>
<feature type="domain" description="DUF4328" evidence="2">
    <location>
        <begin position="61"/>
        <end position="218"/>
    </location>
</feature>
<evidence type="ECO:0000259" key="2">
    <source>
        <dbReference type="Pfam" id="PF14219"/>
    </source>
</evidence>
<dbReference type="Pfam" id="PF14219">
    <property type="entry name" value="DUF4328"/>
    <property type="match status" value="1"/>
</dbReference>